<dbReference type="AlphaFoldDB" id="A0A2I0HW43"/>
<dbReference type="SUPFAM" id="SSF48576">
    <property type="entry name" value="Terpenoid synthases"/>
    <property type="match status" value="1"/>
</dbReference>
<evidence type="ECO:0000313" key="1">
    <source>
        <dbReference type="EMBL" id="PKI35908.1"/>
    </source>
</evidence>
<gene>
    <name evidence="1" type="ORF">CRG98_043701</name>
</gene>
<protein>
    <recommendedName>
        <fullName evidence="3">Terpene synthase metal-binding domain-containing protein</fullName>
    </recommendedName>
</protein>
<sequence length="65" mass="7498">MMDDAWKDINDECLRPTPVPMSLLTRIVNLTCVIEVLYKGEDRYTNSQTDTKDYVTALLVHPIQL</sequence>
<keyword evidence="2" id="KW-1185">Reference proteome</keyword>
<reference evidence="1 2" key="1">
    <citation type="submission" date="2017-11" db="EMBL/GenBank/DDBJ databases">
        <title>De-novo sequencing of pomegranate (Punica granatum L.) genome.</title>
        <authorList>
            <person name="Akparov Z."/>
            <person name="Amiraslanov A."/>
            <person name="Hajiyeva S."/>
            <person name="Abbasov M."/>
            <person name="Kaur K."/>
            <person name="Hamwieh A."/>
            <person name="Solovyev V."/>
            <person name="Salamov A."/>
            <person name="Braich B."/>
            <person name="Kosarev P."/>
            <person name="Mahmoud A."/>
            <person name="Hajiyev E."/>
            <person name="Babayeva S."/>
            <person name="Izzatullayeva V."/>
            <person name="Mammadov A."/>
            <person name="Mammadov A."/>
            <person name="Sharifova S."/>
            <person name="Ojaghi J."/>
            <person name="Eynullazada K."/>
            <person name="Bayramov B."/>
            <person name="Abdulazimova A."/>
            <person name="Shahmuradov I."/>
        </authorList>
    </citation>
    <scope>NUCLEOTIDE SEQUENCE [LARGE SCALE GENOMIC DNA]</scope>
    <source>
        <strain evidence="2">cv. AG2017</strain>
        <tissue evidence="1">Leaf</tissue>
    </source>
</reference>
<organism evidence="1 2">
    <name type="scientific">Punica granatum</name>
    <name type="common">Pomegranate</name>
    <dbReference type="NCBI Taxonomy" id="22663"/>
    <lineage>
        <taxon>Eukaryota</taxon>
        <taxon>Viridiplantae</taxon>
        <taxon>Streptophyta</taxon>
        <taxon>Embryophyta</taxon>
        <taxon>Tracheophyta</taxon>
        <taxon>Spermatophyta</taxon>
        <taxon>Magnoliopsida</taxon>
        <taxon>eudicotyledons</taxon>
        <taxon>Gunneridae</taxon>
        <taxon>Pentapetalae</taxon>
        <taxon>rosids</taxon>
        <taxon>malvids</taxon>
        <taxon>Myrtales</taxon>
        <taxon>Lythraceae</taxon>
        <taxon>Punica</taxon>
    </lineage>
</organism>
<proteinExistence type="predicted"/>
<dbReference type="EMBL" id="PGOL01005141">
    <property type="protein sequence ID" value="PKI35908.1"/>
    <property type="molecule type" value="Genomic_DNA"/>
</dbReference>
<evidence type="ECO:0008006" key="3">
    <source>
        <dbReference type="Google" id="ProtNLM"/>
    </source>
</evidence>
<dbReference type="InterPro" id="IPR008949">
    <property type="entry name" value="Isoprenoid_synthase_dom_sf"/>
</dbReference>
<dbReference type="Gene3D" id="1.10.600.10">
    <property type="entry name" value="Farnesyl Diphosphate Synthase"/>
    <property type="match status" value="1"/>
</dbReference>
<dbReference type="Proteomes" id="UP000233551">
    <property type="component" value="Unassembled WGS sequence"/>
</dbReference>
<accession>A0A2I0HW43</accession>
<evidence type="ECO:0000313" key="2">
    <source>
        <dbReference type="Proteomes" id="UP000233551"/>
    </source>
</evidence>
<name>A0A2I0HW43_PUNGR</name>
<comment type="caution">
    <text evidence="1">The sequence shown here is derived from an EMBL/GenBank/DDBJ whole genome shotgun (WGS) entry which is preliminary data.</text>
</comment>
<dbReference type="STRING" id="22663.A0A2I0HW43"/>